<reference evidence="4 5" key="1">
    <citation type="submission" date="2019-04" db="EMBL/GenBank/DDBJ databases">
        <title>Reference strain of H23.</title>
        <authorList>
            <person name="Luo X."/>
        </authorList>
    </citation>
    <scope>NUCLEOTIDE SEQUENCE [LARGE SCALE GENOMIC DNA]</scope>
    <source>
        <strain evidence="4 5">H23</strain>
    </source>
</reference>
<protein>
    <submittedName>
        <fullName evidence="4">Sensor histidine kinase</fullName>
    </submittedName>
</protein>
<evidence type="ECO:0000256" key="1">
    <source>
        <dbReference type="SAM" id="MobiDB-lite"/>
    </source>
</evidence>
<accession>A0A4U5JV05</accession>
<sequence>MAGARRRAFPAHGQERRRQHQPRRNAGAAPAAELKRPHPLSPTLVRGKPGPQDRAFFWLLLPLQRGSKASQPSWAVPSADPRFRRSPGDAAQGPGYAPRQSPNAGAAVIASLFFVFRIAAAWFFGFFLATLLITGLFGGMQNGPPWPFVLLFVVTMALVITGAFSHVRRVRLIAGKVDATTLANRQRRQVEIPFEAGEAFDLVDAAVRELPRTEEVESARDSLQIRAKVGRIDPYSNKSPSRYNPLAWLGNKRNQILATVTPGQDAGSLLLICEPESPAWSDWFKVDDGTNLENAEAITRAITRRVAERRRSEQAKAEQTVTEKELTVAKLSLLHAQVEPHFLYNTLASAQYLTRNDPQRADEMLGNLIAYLRHSLPSAENSASTLGEELERARAYLEILKIRMGARLNTQIDVPERLQSVPFPAMMLQTLVENAIKHGLEPKSGGGTVWILARDHEQGVAVTVADDGQGFNVQSSGTGIGLKNVRERLRLAYGSSASFAIVSNFPSGVAATIVVPTAIGEGQAHA</sequence>
<keyword evidence="2" id="KW-1133">Transmembrane helix</keyword>
<dbReference type="PANTHER" id="PTHR34220:SF9">
    <property type="entry name" value="SIGNAL TRANSDUCTION HISTIDINE KINASE INTERNAL REGION DOMAIN-CONTAINING PROTEIN"/>
    <property type="match status" value="1"/>
</dbReference>
<proteinExistence type="predicted"/>
<organism evidence="4 5">
    <name type="scientific">Luteimonas gilva</name>
    <dbReference type="NCBI Taxonomy" id="2572684"/>
    <lineage>
        <taxon>Bacteria</taxon>
        <taxon>Pseudomonadati</taxon>
        <taxon>Pseudomonadota</taxon>
        <taxon>Gammaproteobacteria</taxon>
        <taxon>Lysobacterales</taxon>
        <taxon>Lysobacteraceae</taxon>
        <taxon>Luteimonas</taxon>
    </lineage>
</organism>
<dbReference type="OrthoDB" id="2514702at2"/>
<dbReference type="PANTHER" id="PTHR34220">
    <property type="entry name" value="SENSOR HISTIDINE KINASE YPDA"/>
    <property type="match status" value="1"/>
</dbReference>
<dbReference type="AlphaFoldDB" id="A0A4U5JV05"/>
<dbReference type="GO" id="GO:0000155">
    <property type="term" value="F:phosphorelay sensor kinase activity"/>
    <property type="evidence" value="ECO:0007669"/>
    <property type="project" value="InterPro"/>
</dbReference>
<keyword evidence="4" id="KW-0418">Kinase</keyword>
<feature type="domain" description="Histidine kinase/HSP90-like ATPase" evidence="3">
    <location>
        <begin position="423"/>
        <end position="519"/>
    </location>
</feature>
<comment type="caution">
    <text evidence="4">The sequence shown here is derived from an EMBL/GenBank/DDBJ whole genome shotgun (WGS) entry which is preliminary data.</text>
</comment>
<feature type="region of interest" description="Disordered" evidence="1">
    <location>
        <begin position="1"/>
        <end position="46"/>
    </location>
</feature>
<feature type="region of interest" description="Disordered" evidence="1">
    <location>
        <begin position="69"/>
        <end position="98"/>
    </location>
</feature>
<keyword evidence="4" id="KW-0808">Transferase</keyword>
<dbReference type="InterPro" id="IPR010559">
    <property type="entry name" value="Sig_transdc_His_kin_internal"/>
</dbReference>
<feature type="transmembrane region" description="Helical" evidence="2">
    <location>
        <begin position="145"/>
        <end position="164"/>
    </location>
</feature>
<evidence type="ECO:0000256" key="2">
    <source>
        <dbReference type="SAM" id="Phobius"/>
    </source>
</evidence>
<dbReference type="InterPro" id="IPR036890">
    <property type="entry name" value="HATPase_C_sf"/>
</dbReference>
<dbReference type="SMART" id="SM00387">
    <property type="entry name" value="HATPase_c"/>
    <property type="match status" value="1"/>
</dbReference>
<dbReference type="Pfam" id="PF06580">
    <property type="entry name" value="His_kinase"/>
    <property type="match status" value="1"/>
</dbReference>
<evidence type="ECO:0000313" key="5">
    <source>
        <dbReference type="Proteomes" id="UP000308707"/>
    </source>
</evidence>
<gene>
    <name evidence="4" type="ORF">FCE95_05485</name>
</gene>
<dbReference type="Proteomes" id="UP000308707">
    <property type="component" value="Unassembled WGS sequence"/>
</dbReference>
<dbReference type="Pfam" id="PF02518">
    <property type="entry name" value="HATPase_c"/>
    <property type="match status" value="1"/>
</dbReference>
<name>A0A4U5JV05_9GAMM</name>
<dbReference type="EMBL" id="SZUA01000001">
    <property type="protein sequence ID" value="TKR33732.1"/>
    <property type="molecule type" value="Genomic_DNA"/>
</dbReference>
<dbReference type="InterPro" id="IPR050640">
    <property type="entry name" value="Bact_2-comp_sensor_kinase"/>
</dbReference>
<dbReference type="SUPFAM" id="SSF55874">
    <property type="entry name" value="ATPase domain of HSP90 chaperone/DNA topoisomerase II/histidine kinase"/>
    <property type="match status" value="1"/>
</dbReference>
<feature type="compositionally biased region" description="Basic residues" evidence="1">
    <location>
        <begin position="1"/>
        <end position="23"/>
    </location>
</feature>
<keyword evidence="2" id="KW-0472">Membrane</keyword>
<evidence type="ECO:0000313" key="4">
    <source>
        <dbReference type="EMBL" id="TKR33732.1"/>
    </source>
</evidence>
<keyword evidence="2" id="KW-0812">Transmembrane</keyword>
<keyword evidence="5" id="KW-1185">Reference proteome</keyword>
<dbReference type="InterPro" id="IPR003594">
    <property type="entry name" value="HATPase_dom"/>
</dbReference>
<dbReference type="Gene3D" id="3.30.565.10">
    <property type="entry name" value="Histidine kinase-like ATPase, C-terminal domain"/>
    <property type="match status" value="1"/>
</dbReference>
<evidence type="ECO:0000259" key="3">
    <source>
        <dbReference type="SMART" id="SM00387"/>
    </source>
</evidence>
<dbReference type="GO" id="GO:0016020">
    <property type="term" value="C:membrane"/>
    <property type="evidence" value="ECO:0007669"/>
    <property type="project" value="InterPro"/>
</dbReference>
<feature type="transmembrane region" description="Helical" evidence="2">
    <location>
        <begin position="106"/>
        <end position="133"/>
    </location>
</feature>